<dbReference type="CDD" id="cd05403">
    <property type="entry name" value="NT_KNTase_like"/>
    <property type="match status" value="1"/>
</dbReference>
<evidence type="ECO:0000313" key="3">
    <source>
        <dbReference type="Proteomes" id="UP000094893"/>
    </source>
</evidence>
<dbReference type="EMBL" id="LWSA01000169">
    <property type="protein sequence ID" value="OCX71386.1"/>
    <property type="molecule type" value="Genomic_DNA"/>
</dbReference>
<name>A0A1C2I5W6_ACITH</name>
<comment type="caution">
    <text evidence="2">The sequence shown here is derived from an EMBL/GenBank/DDBJ whole genome shotgun (WGS) entry which is preliminary data.</text>
</comment>
<protein>
    <recommendedName>
        <fullName evidence="1">Polymerase nucleotidyl transferase domain-containing protein</fullName>
    </recommendedName>
</protein>
<dbReference type="InterPro" id="IPR043519">
    <property type="entry name" value="NT_sf"/>
</dbReference>
<dbReference type="AlphaFoldDB" id="A0A1C2I5W6"/>
<proteinExistence type="predicted"/>
<organism evidence="2 3">
    <name type="scientific">Acidithiobacillus thiooxidans</name>
    <name type="common">Thiobacillus thiooxidans</name>
    <dbReference type="NCBI Taxonomy" id="930"/>
    <lineage>
        <taxon>Bacteria</taxon>
        <taxon>Pseudomonadati</taxon>
        <taxon>Pseudomonadota</taxon>
        <taxon>Acidithiobacillia</taxon>
        <taxon>Acidithiobacillales</taxon>
        <taxon>Acidithiobacillaceae</taxon>
        <taxon>Acidithiobacillus</taxon>
    </lineage>
</organism>
<sequence length="97" mass="10762">MRLSPEQLAQIRQSAAESFGSEARVWLFGSRVDDSKLGGDVDLLVESDRDLPVQALLRTQARMEYALRLPVDLVVQTPCRQPGPIANIARMTGIRLT</sequence>
<feature type="domain" description="Polymerase nucleotidyl transferase" evidence="1">
    <location>
        <begin position="9"/>
        <end position="88"/>
    </location>
</feature>
<dbReference type="InterPro" id="IPR002934">
    <property type="entry name" value="Polymerase_NTP_transf_dom"/>
</dbReference>
<dbReference type="Gene3D" id="3.30.460.10">
    <property type="entry name" value="Beta Polymerase, domain 2"/>
    <property type="match status" value="1"/>
</dbReference>
<evidence type="ECO:0000313" key="2">
    <source>
        <dbReference type="EMBL" id="OCX71386.1"/>
    </source>
</evidence>
<gene>
    <name evidence="2" type="ORF">A6P07_12210</name>
</gene>
<accession>A0A1C2I5W6</accession>
<dbReference type="GO" id="GO:0016779">
    <property type="term" value="F:nucleotidyltransferase activity"/>
    <property type="evidence" value="ECO:0007669"/>
    <property type="project" value="InterPro"/>
</dbReference>
<dbReference type="RefSeq" id="WP_024892852.1">
    <property type="nucleotide sequence ID" value="NZ_LWRZ01000204.1"/>
</dbReference>
<dbReference type="Proteomes" id="UP000094893">
    <property type="component" value="Unassembled WGS sequence"/>
</dbReference>
<dbReference type="Pfam" id="PF01909">
    <property type="entry name" value="NTP_transf_2"/>
    <property type="match status" value="1"/>
</dbReference>
<evidence type="ECO:0000259" key="1">
    <source>
        <dbReference type="Pfam" id="PF01909"/>
    </source>
</evidence>
<reference evidence="2 3" key="1">
    <citation type="journal article" date="2016" name="Int. J. Mol. Sci.">
        <title>Comparative genomics of the extreme acidophile Acidithiobacillus thiooxidans reveals intraspecific divergence and niche adaptation.</title>
        <authorList>
            <person name="Zhang X."/>
            <person name="Feng X."/>
            <person name="Tao J."/>
            <person name="Ma L."/>
            <person name="Xiao Y."/>
            <person name="Liang Y."/>
            <person name="Liu X."/>
            <person name="Yin H."/>
        </authorList>
    </citation>
    <scope>NUCLEOTIDE SEQUENCE [LARGE SCALE GENOMIC DNA]</scope>
    <source>
        <strain evidence="2 3">A02</strain>
    </source>
</reference>
<dbReference type="SUPFAM" id="SSF81301">
    <property type="entry name" value="Nucleotidyltransferase"/>
    <property type="match status" value="1"/>
</dbReference>